<gene>
    <name evidence="1" type="ORF">C8P64_0516</name>
</gene>
<dbReference type="PROSITE" id="PS51257">
    <property type="entry name" value="PROKAR_LIPOPROTEIN"/>
    <property type="match status" value="1"/>
</dbReference>
<sequence>MRLFSKIAILSVMLIYGCSEEELGESPNQLPEPEIQISKGKFIDSEVQGLKYSTPTQNGVTNSSGEFEYLPSESVTFKVGNIVLGTAEGKSIITPLEIASTPNANLESPEVKNISAFLQTLDADKNPSNGISISQDAVAFLPENQIDFNSNIIETLGNFVLEVNKNTLADIEVVLPEEAAVHLAKTLGEPYTRQGLDSGPFFNIIERWETDSRNVTWIHIYDEQGRITESNAYEKYPSRHILKHEYLQYNSVGYPIHYTSNHIKQDGSDGFLSYFYLEYGEDAEIKSLKYSPSPNSTYFYGWKIEEVDEKNQVLKTSIFEEGGQGVSNSIIEYGYFDNGKKKYEQISDLDSTEPRSRTEWTYEDFGEMHTWKQYFGENLNSERIREYTYRDDYTLEKQIIVENSEQNPDSKEIILYNDLEWVIRHEKYRSEFLYELIETDYEAALTKATYFNQQDGSYYIKYRDHEEGLYKTEYYDSDGNLISTEEH</sequence>
<dbReference type="OrthoDB" id="1428549at2"/>
<keyword evidence="2" id="KW-1185">Reference proteome</keyword>
<accession>A0A2T6ALA7</accession>
<proteinExistence type="predicted"/>
<protein>
    <submittedName>
        <fullName evidence="1">Uncharacterized protein</fullName>
    </submittedName>
</protein>
<evidence type="ECO:0000313" key="2">
    <source>
        <dbReference type="Proteomes" id="UP000244174"/>
    </source>
</evidence>
<dbReference type="RefSeq" id="WP_108170486.1">
    <property type="nucleotide sequence ID" value="NZ_QBKQ01000001.1"/>
</dbReference>
<comment type="caution">
    <text evidence="1">The sequence shown here is derived from an EMBL/GenBank/DDBJ whole genome shotgun (WGS) entry which is preliminary data.</text>
</comment>
<name>A0A2T6ALA7_9FLAO</name>
<dbReference type="AlphaFoldDB" id="A0A2T6ALA7"/>
<organism evidence="1 2">
    <name type="scientific">Christiangramia gaetbulicola</name>
    <dbReference type="NCBI Taxonomy" id="703340"/>
    <lineage>
        <taxon>Bacteria</taxon>
        <taxon>Pseudomonadati</taxon>
        <taxon>Bacteroidota</taxon>
        <taxon>Flavobacteriia</taxon>
        <taxon>Flavobacteriales</taxon>
        <taxon>Flavobacteriaceae</taxon>
        <taxon>Christiangramia</taxon>
    </lineage>
</organism>
<dbReference type="Proteomes" id="UP000244174">
    <property type="component" value="Unassembled WGS sequence"/>
</dbReference>
<dbReference type="EMBL" id="QBKQ01000001">
    <property type="protein sequence ID" value="PTX44536.1"/>
    <property type="molecule type" value="Genomic_DNA"/>
</dbReference>
<evidence type="ECO:0000313" key="1">
    <source>
        <dbReference type="EMBL" id="PTX44536.1"/>
    </source>
</evidence>
<reference evidence="1 2" key="1">
    <citation type="submission" date="2018-04" db="EMBL/GenBank/DDBJ databases">
        <title>Genomic Encyclopedia of Archaeal and Bacterial Type Strains, Phase II (KMG-II): from individual species to whole genera.</title>
        <authorList>
            <person name="Goeker M."/>
        </authorList>
    </citation>
    <scope>NUCLEOTIDE SEQUENCE [LARGE SCALE GENOMIC DNA]</scope>
    <source>
        <strain evidence="1 2">DSM 23082</strain>
    </source>
</reference>